<dbReference type="InterPro" id="IPR023837">
    <property type="entry name" value="EccCb-like_Actinobacteria"/>
</dbReference>
<feature type="binding site" evidence="9">
    <location>
        <begin position="481"/>
        <end position="488"/>
    </location>
    <ligand>
        <name>ATP</name>
        <dbReference type="ChEBI" id="CHEBI:30616"/>
    </ligand>
</feature>
<dbReference type="NCBIfam" id="TIGR03925">
    <property type="entry name" value="T7SS_EccC_b"/>
    <property type="match status" value="1"/>
</dbReference>
<feature type="transmembrane region" description="Helical" evidence="11">
    <location>
        <begin position="42"/>
        <end position="60"/>
    </location>
</feature>
<keyword evidence="5 9" id="KW-0547">Nucleotide-binding</keyword>
<dbReference type="Gene3D" id="3.40.50.300">
    <property type="entry name" value="P-loop containing nucleotide triphosphate hydrolases"/>
    <property type="match status" value="3"/>
</dbReference>
<evidence type="ECO:0000256" key="2">
    <source>
        <dbReference type="ARBA" id="ARBA00022475"/>
    </source>
</evidence>
<keyword evidence="4" id="KW-0677">Repeat</keyword>
<feature type="binding site" evidence="9">
    <location>
        <begin position="1115"/>
        <end position="1122"/>
    </location>
    <ligand>
        <name>ATP</name>
        <dbReference type="ChEBI" id="CHEBI:30616"/>
    </ligand>
</feature>
<evidence type="ECO:0000256" key="5">
    <source>
        <dbReference type="ARBA" id="ARBA00022741"/>
    </source>
</evidence>
<evidence type="ECO:0000256" key="4">
    <source>
        <dbReference type="ARBA" id="ARBA00022737"/>
    </source>
</evidence>
<dbReference type="PROSITE" id="PS50901">
    <property type="entry name" value="FTSK"/>
    <property type="match status" value="3"/>
</dbReference>
<accession>A0ABV5YQG8</accession>
<evidence type="ECO:0000256" key="8">
    <source>
        <dbReference type="ARBA" id="ARBA00023136"/>
    </source>
</evidence>
<dbReference type="InterPro" id="IPR002543">
    <property type="entry name" value="FtsK_dom"/>
</dbReference>
<evidence type="ECO:0000256" key="3">
    <source>
        <dbReference type="ARBA" id="ARBA00022692"/>
    </source>
</evidence>
<dbReference type="InterPro" id="IPR023836">
    <property type="entry name" value="EccCa-like_Actinobacteria"/>
</dbReference>
<evidence type="ECO:0000256" key="6">
    <source>
        <dbReference type="ARBA" id="ARBA00022840"/>
    </source>
</evidence>
<dbReference type="EMBL" id="JBHLZP010000297">
    <property type="protein sequence ID" value="MFB9836647.1"/>
    <property type="molecule type" value="Genomic_DNA"/>
</dbReference>
<dbReference type="InterPro" id="IPR027417">
    <property type="entry name" value="P-loop_NTPase"/>
</dbReference>
<protein>
    <submittedName>
        <fullName evidence="13">Type VII secretion protein EccCa</fullName>
    </submittedName>
</protein>
<organism evidence="13 14">
    <name type="scientific">Actinoallomurus acaciae</name>
    <dbReference type="NCBI Taxonomy" id="502577"/>
    <lineage>
        <taxon>Bacteria</taxon>
        <taxon>Bacillati</taxon>
        <taxon>Actinomycetota</taxon>
        <taxon>Actinomycetes</taxon>
        <taxon>Streptosporangiales</taxon>
        <taxon>Thermomonosporaceae</taxon>
        <taxon>Actinoallomurus</taxon>
    </lineage>
</organism>
<dbReference type="PANTHER" id="PTHR22683:SF1">
    <property type="entry name" value="TYPE VII SECRETION SYSTEM PROTEIN ESSC"/>
    <property type="match status" value="1"/>
</dbReference>
<comment type="caution">
    <text evidence="13">The sequence shown here is derived from an EMBL/GenBank/DDBJ whole genome shotgun (WGS) entry which is preliminary data.</text>
</comment>
<keyword evidence="7 11" id="KW-1133">Transmembrane helix</keyword>
<keyword evidence="2" id="KW-1003">Cell membrane</keyword>
<evidence type="ECO:0000313" key="14">
    <source>
        <dbReference type="Proteomes" id="UP001589627"/>
    </source>
</evidence>
<dbReference type="Proteomes" id="UP001589627">
    <property type="component" value="Unassembled WGS sequence"/>
</dbReference>
<dbReference type="SMART" id="SM00382">
    <property type="entry name" value="AAA"/>
    <property type="match status" value="3"/>
</dbReference>
<keyword evidence="8 11" id="KW-0472">Membrane</keyword>
<comment type="subcellular location">
    <subcellularLocation>
        <location evidence="1">Cell membrane</location>
        <topology evidence="1">Multi-pass membrane protein</topology>
    </subcellularLocation>
</comment>
<evidence type="ECO:0000256" key="10">
    <source>
        <dbReference type="SAM" id="MobiDB-lite"/>
    </source>
</evidence>
<reference evidence="13 14" key="1">
    <citation type="submission" date="2024-09" db="EMBL/GenBank/DDBJ databases">
        <authorList>
            <person name="Sun Q."/>
            <person name="Mori K."/>
        </authorList>
    </citation>
    <scope>NUCLEOTIDE SEQUENCE [LARGE SCALE GENOMIC DNA]</scope>
    <source>
        <strain evidence="13 14">TBRC 0563</strain>
    </source>
</reference>
<dbReference type="Pfam" id="PF01580">
    <property type="entry name" value="FtsK_SpoIIIE"/>
    <property type="match status" value="3"/>
</dbReference>
<keyword evidence="14" id="KW-1185">Reference proteome</keyword>
<dbReference type="NCBIfam" id="TIGR03924">
    <property type="entry name" value="T7SS_EccC_a"/>
    <property type="match status" value="1"/>
</dbReference>
<evidence type="ECO:0000256" key="7">
    <source>
        <dbReference type="ARBA" id="ARBA00022989"/>
    </source>
</evidence>
<evidence type="ECO:0000256" key="1">
    <source>
        <dbReference type="ARBA" id="ARBA00004651"/>
    </source>
</evidence>
<gene>
    <name evidence="13" type="primary">eccCa</name>
    <name evidence="13" type="ORF">ACFFNX_31180</name>
</gene>
<feature type="region of interest" description="Disordered" evidence="10">
    <location>
        <begin position="692"/>
        <end position="744"/>
    </location>
</feature>
<evidence type="ECO:0000313" key="13">
    <source>
        <dbReference type="EMBL" id="MFB9836647.1"/>
    </source>
</evidence>
<feature type="domain" description="FtsK" evidence="12">
    <location>
        <begin position="818"/>
        <end position="1003"/>
    </location>
</feature>
<dbReference type="InterPro" id="IPR003593">
    <property type="entry name" value="AAA+_ATPase"/>
</dbReference>
<feature type="binding site" evidence="9">
    <location>
        <begin position="836"/>
        <end position="843"/>
    </location>
    <ligand>
        <name>ATP</name>
        <dbReference type="ChEBI" id="CHEBI:30616"/>
    </ligand>
</feature>
<dbReference type="SUPFAM" id="SSF52540">
    <property type="entry name" value="P-loop containing nucleoside triphosphate hydrolases"/>
    <property type="match status" value="3"/>
</dbReference>
<feature type="domain" description="FtsK" evidence="12">
    <location>
        <begin position="1098"/>
        <end position="1281"/>
    </location>
</feature>
<evidence type="ECO:0000256" key="9">
    <source>
        <dbReference type="PROSITE-ProRule" id="PRU00289"/>
    </source>
</evidence>
<keyword evidence="3 11" id="KW-0812">Transmembrane</keyword>
<feature type="domain" description="FtsK" evidence="12">
    <location>
        <begin position="458"/>
        <end position="658"/>
    </location>
</feature>
<dbReference type="PANTHER" id="PTHR22683">
    <property type="entry name" value="SPORULATION PROTEIN RELATED"/>
    <property type="match status" value="1"/>
</dbReference>
<evidence type="ECO:0000259" key="12">
    <source>
        <dbReference type="PROSITE" id="PS50901"/>
    </source>
</evidence>
<name>A0ABV5YQG8_9ACTN</name>
<keyword evidence="6 9" id="KW-0067">ATP-binding</keyword>
<evidence type="ECO:0000256" key="11">
    <source>
        <dbReference type="SAM" id="Phobius"/>
    </source>
</evidence>
<dbReference type="InterPro" id="IPR050206">
    <property type="entry name" value="FtsK/SpoIIIE/SftA"/>
</dbReference>
<dbReference type="CDD" id="cd00267">
    <property type="entry name" value="ABC_ATPase"/>
    <property type="match status" value="1"/>
</dbReference>
<proteinExistence type="predicted"/>
<sequence length="1330" mass="144151">MTSTVLVRRKARRVPPTLPRGEFPLDPPPALPRTGGTGLRDTLTYLALVGGCAAMILILLDDRADRLLKVADFVLALTVMLALAGQIGRTSAHETSRGLRPGAARRDYLRYLRETHTRLSEIARDQRSALTWMNPAPERLWSIVRSSRLWERRPGDSDFGVARFGTGRQKLAVRLVPPESRSPEELEPVSAESLRRLVRTHSVMPDLPVGIALQSFSRIVLSGERDAVCGMIRAAVMQLAAFHSPDDLRISVCASTDRIPYWEWIKWLPHALHPTSRDAVGPIRLFAENLTDLEDLLAFDLAYRLRWRGHGDGLETPLHVVVLDGGVVTPSSSLGTEAVAGVCVIDLSGTTSGGSAETILRLEVSYDEVRTRQGDQTNAPAWTPDHVGFPQAEALARQLAPLRVGSMRTTSEDHVAATMPLTSLLGVQDAHSVDPETLWRSRVPRNRLRVPIGVDTDGRPVELDIKEPAQGGDGPHGLVIGATGSGKSELLRTLVLGLAMTHSPEVINFVLVDFKGAATFAGMERLRHVAAVITGLEDELPLADRMYDALHGEMMRRQELLRAAGNHASARDYEAARERGAQIPAMPTLFVVLDEFAELLSAKPDFAELFVMIGRLGRSLGVHLLLASQRLEEGKLRGLDTHLSYRIGLRTFSTMESRVVLGVPDAYQLPSQPGNGYLKITDSMVRFKAASVSGADDPHRSGAHGPVRQGRGGASAAQVVPFGTGRVPPEGTEAPDSQPVRDGDEKSVLDVVLDRLAGQGPTAHRIWLPPLDESPTLDRLLPRLRTIPDLGLTTADWEDRGRLVAAVGVVDRPFDHRRETMWLRLSGSAGHVAVVGGPQAGKSTVLRTLIASLALTHTPQEVWIYCLDLGGGALGGLRALPHVGGVADRLDPDRVHRTVAEVAAILTERERRFAELGIDGIETYRRVHREGLADVFLVVDGWSGVRQDFEQTETIIADLAVRGLGYGIHLVASANRWFEFRTNIGDLFGSRVELRLGDPADSVFNRRAAVNVPERRPGRGITHEGLHFLAALPRIDGVSGADDLADGVANLVHAVSGAWRGPAAPQVRMLPAVLPSSALPTAEETGRQVPIGIDEDELAPVLLDFGAAPHFLVIGENECGKSNLLRLIANALVERYTPEAARFIVLDYRRSLLEATDGEHRIGYAASASGAKTLVQDVRDALARRLPPTDLPPQELRTRSWWKGPDLFVFADDYDLVATSSGNPLASLAELLPNARDIGLHVIVARSSGGAGRGMFDPIVQRITDMASPALIMSGNRDEGVLAGVRPRRFPPGRGVLTDRRSGARVVQTALYSGGELGGVGRALETPTDE</sequence>